<comment type="caution">
    <text evidence="1">The sequence shown here is derived from an EMBL/GenBank/DDBJ whole genome shotgun (WGS) entry which is preliminary data.</text>
</comment>
<protein>
    <submittedName>
        <fullName evidence="1">Uncharacterized protein</fullName>
    </submittedName>
</protein>
<keyword evidence="2" id="KW-1185">Reference proteome</keyword>
<organism evidence="1 2">
    <name type="scientific">Seminavis robusta</name>
    <dbReference type="NCBI Taxonomy" id="568900"/>
    <lineage>
        <taxon>Eukaryota</taxon>
        <taxon>Sar</taxon>
        <taxon>Stramenopiles</taxon>
        <taxon>Ochrophyta</taxon>
        <taxon>Bacillariophyta</taxon>
        <taxon>Bacillariophyceae</taxon>
        <taxon>Bacillariophycidae</taxon>
        <taxon>Naviculales</taxon>
        <taxon>Naviculaceae</taxon>
        <taxon>Seminavis</taxon>
    </lineage>
</organism>
<dbReference type="AlphaFoldDB" id="A0A9N8E1T4"/>
<evidence type="ECO:0000313" key="2">
    <source>
        <dbReference type="Proteomes" id="UP001153069"/>
    </source>
</evidence>
<proteinExistence type="predicted"/>
<dbReference type="Proteomes" id="UP001153069">
    <property type="component" value="Unassembled WGS sequence"/>
</dbReference>
<sequence length="271" mass="29339">MAHQAISESVAPVFEQEANRHLTVYFPPCLQGCGVTDFRGREIVHDDTGRVIKQLDSFAYMSNDSLALGSEAKSNGIYLLAPSGMVVKEVVAAPDRNSQDSPGAQDRVPLIPTKYVVGEAYSGANPLKLADKVEQLESAIETLRARHVGRGGACGDITSLVGAALLICSCGSRHRAQAVIEDSGYFLAALNQRNHPHLWRLAQARRLFCIVMSANESPQTVIGRQTHRTLTSLQMDVQGVQSDIQGMQSDIQRLMQHFGLNVKDVGSGAQS</sequence>
<evidence type="ECO:0000313" key="1">
    <source>
        <dbReference type="EMBL" id="CAB9510931.1"/>
    </source>
</evidence>
<gene>
    <name evidence="1" type="ORF">SEMRO_460_G147440.1</name>
</gene>
<name>A0A9N8E1T4_9STRA</name>
<dbReference type="EMBL" id="CAICTM010000459">
    <property type="protein sequence ID" value="CAB9510931.1"/>
    <property type="molecule type" value="Genomic_DNA"/>
</dbReference>
<accession>A0A9N8E1T4</accession>
<reference evidence="1" key="1">
    <citation type="submission" date="2020-06" db="EMBL/GenBank/DDBJ databases">
        <authorList>
            <consortium name="Plant Systems Biology data submission"/>
        </authorList>
    </citation>
    <scope>NUCLEOTIDE SEQUENCE</scope>
    <source>
        <strain evidence="1">D6</strain>
    </source>
</reference>